<proteinExistence type="inferred from homology"/>
<dbReference type="GO" id="GO:0090141">
    <property type="term" value="P:positive regulation of mitochondrial fission"/>
    <property type="evidence" value="ECO:0007669"/>
    <property type="project" value="TreeGrafter"/>
</dbReference>
<protein>
    <submittedName>
        <fullName evidence="3">PGAM family member 5, mitochondrial serine/threonine protein phosphatase</fullName>
    </submittedName>
</protein>
<reference evidence="3 4" key="1">
    <citation type="submission" date="2009-03" db="EMBL/GenBank/DDBJ databases">
        <authorList>
            <person name="Warren W."/>
            <person name="Ye L."/>
            <person name="Minx P."/>
            <person name="Worley K."/>
            <person name="Gibbs R."/>
            <person name="Wilson R.K."/>
        </authorList>
    </citation>
    <scope>NUCLEOTIDE SEQUENCE [LARGE SCALE GENOMIC DNA]</scope>
</reference>
<evidence type="ECO:0000313" key="4">
    <source>
        <dbReference type="Proteomes" id="UP000008225"/>
    </source>
</evidence>
<dbReference type="PANTHER" id="PTHR20935">
    <property type="entry name" value="PHOSPHOGLYCERATE MUTASE-RELATED"/>
    <property type="match status" value="1"/>
</dbReference>
<gene>
    <name evidence="3" type="primary">PGAM5</name>
</gene>
<dbReference type="Ensembl" id="ENSCJAT00000129696.1">
    <property type="protein sequence ID" value="ENSCJAP00000084770.1"/>
    <property type="gene ID" value="ENSCJAG00000041324.3"/>
</dbReference>
<dbReference type="GO" id="GO:0005739">
    <property type="term" value="C:mitochondrion"/>
    <property type="evidence" value="ECO:0007669"/>
    <property type="project" value="TreeGrafter"/>
</dbReference>
<name>A0A8I3W1S5_CALJA</name>
<evidence type="ECO:0000256" key="2">
    <source>
        <dbReference type="SAM" id="MobiDB-lite"/>
    </source>
</evidence>
<dbReference type="AlphaFoldDB" id="A0A8I3W1S5"/>
<organism evidence="3 4">
    <name type="scientific">Callithrix jacchus</name>
    <name type="common">White-tufted-ear marmoset</name>
    <name type="synonym">Simia Jacchus</name>
    <dbReference type="NCBI Taxonomy" id="9483"/>
    <lineage>
        <taxon>Eukaryota</taxon>
        <taxon>Metazoa</taxon>
        <taxon>Chordata</taxon>
        <taxon>Craniata</taxon>
        <taxon>Vertebrata</taxon>
        <taxon>Euteleostomi</taxon>
        <taxon>Mammalia</taxon>
        <taxon>Eutheria</taxon>
        <taxon>Euarchontoglires</taxon>
        <taxon>Primates</taxon>
        <taxon>Haplorrhini</taxon>
        <taxon>Platyrrhini</taxon>
        <taxon>Cebidae</taxon>
        <taxon>Callitrichinae</taxon>
        <taxon>Callithrix</taxon>
        <taxon>Callithrix</taxon>
    </lineage>
</organism>
<evidence type="ECO:0000256" key="1">
    <source>
        <dbReference type="ARBA" id="ARBA00006717"/>
    </source>
</evidence>
<dbReference type="GeneTree" id="ENSGT00390000004796"/>
<accession>A0A8I3W1S5</accession>
<dbReference type="PANTHER" id="PTHR20935:SF0">
    <property type="entry name" value="SERINE_THREONINE-PROTEIN PHOSPHATASE PGAM5, MITOCHONDRIAL"/>
    <property type="match status" value="1"/>
</dbReference>
<sequence>MAFRQALQLAACGLAGGSAAVLFSAVAVGKPRAGGDAEPRPAEPPAWAGGARPSPGVWDPNWDRREPLSLINLRKRNVESGEEELASKLDHYKAKATRHIFLIRHSQYHVDGSQEKDRTLTPLGMWRESDNLQPPWLCSGGNQILQRSLLVMWGGSDPPQTPLVMWGASDPPRTPLVTWGGSDPPWTTPLVVGGVRSSTDPLGYVGGGSDPPRTPLVMWGGVRSSVDHPLGCGRGQILHVPPWLCGGAVQILHGPPWLCGRGQILHRPPWLCGGGSILHGPPWLCGGGSDPPWTPPLVVGGVRSSTDPLGYVGWGGQILHGPPWLCGVGGSDPPRTLPWLCAGGQILHEPPGLCDWAQVSRDPLVGLFESAWGTGPPGACVRDHHP</sequence>
<reference evidence="3" key="2">
    <citation type="submission" date="2025-08" db="UniProtKB">
        <authorList>
            <consortium name="Ensembl"/>
        </authorList>
    </citation>
    <scope>IDENTIFICATION</scope>
</reference>
<comment type="similarity">
    <text evidence="1">Belongs to the phosphoglycerate mutase family. BPG-dependent PGAM subfamily.</text>
</comment>
<reference evidence="3" key="3">
    <citation type="submission" date="2025-09" db="UniProtKB">
        <authorList>
            <consortium name="Ensembl"/>
        </authorList>
    </citation>
    <scope>IDENTIFICATION</scope>
</reference>
<feature type="region of interest" description="Disordered" evidence="2">
    <location>
        <begin position="32"/>
        <end position="60"/>
    </location>
</feature>
<dbReference type="Proteomes" id="UP000008225">
    <property type="component" value="Chromosome 9"/>
</dbReference>
<evidence type="ECO:0000313" key="3">
    <source>
        <dbReference type="Ensembl" id="ENSCJAP00000084770.1"/>
    </source>
</evidence>
<keyword evidence="4" id="KW-1185">Reference proteome</keyword>
<dbReference type="GO" id="GO:0004722">
    <property type="term" value="F:protein serine/threonine phosphatase activity"/>
    <property type="evidence" value="ECO:0007669"/>
    <property type="project" value="TreeGrafter"/>
</dbReference>
<dbReference type="InterPro" id="IPR051021">
    <property type="entry name" value="Mito_Ser/Thr_phosphatase"/>
</dbReference>